<keyword evidence="2" id="KW-0131">Cell cycle</keyword>
<comment type="caution">
    <text evidence="7">The sequence shown here is derived from an EMBL/GenBank/DDBJ whole genome shotgun (WGS) entry which is preliminary data.</text>
</comment>
<feature type="domain" description="YbgF trimerisation" evidence="6">
    <location>
        <begin position="57"/>
        <end position="128"/>
    </location>
</feature>
<keyword evidence="8" id="KW-1185">Reference proteome</keyword>
<evidence type="ECO:0000259" key="6">
    <source>
        <dbReference type="Pfam" id="PF16331"/>
    </source>
</evidence>
<feature type="domain" description="Outer membrane lipoprotein BamD-like" evidence="5">
    <location>
        <begin position="167"/>
        <end position="287"/>
    </location>
</feature>
<evidence type="ECO:0000313" key="7">
    <source>
        <dbReference type="EMBL" id="ROH87055.1"/>
    </source>
</evidence>
<dbReference type="HAMAP" id="MF_02066">
    <property type="entry name" value="CpoB"/>
    <property type="match status" value="1"/>
</dbReference>
<dbReference type="GO" id="GO:0043093">
    <property type="term" value="P:FtsZ-dependent cytokinesis"/>
    <property type="evidence" value="ECO:0007669"/>
    <property type="project" value="UniProtKB-UniRule"/>
</dbReference>
<dbReference type="InterPro" id="IPR039565">
    <property type="entry name" value="BamD-like"/>
</dbReference>
<dbReference type="RefSeq" id="WP_123236860.1">
    <property type="nucleotide sequence ID" value="NZ_RJVP01000002.1"/>
</dbReference>
<keyword evidence="2" id="KW-0574">Periplasm</keyword>
<feature type="signal peptide" evidence="2">
    <location>
        <begin position="1"/>
        <end position="24"/>
    </location>
</feature>
<evidence type="ECO:0000259" key="5">
    <source>
        <dbReference type="Pfam" id="PF13525"/>
    </source>
</evidence>
<evidence type="ECO:0000256" key="2">
    <source>
        <dbReference type="HAMAP-Rule" id="MF_02066"/>
    </source>
</evidence>
<dbReference type="GO" id="GO:0070206">
    <property type="term" value="P:protein trimerization"/>
    <property type="evidence" value="ECO:0007669"/>
    <property type="project" value="InterPro"/>
</dbReference>
<name>A0A3N0V2Y0_9PROT</name>
<dbReference type="NCBIfam" id="TIGR02795">
    <property type="entry name" value="tol_pal_ybgF"/>
    <property type="match status" value="1"/>
</dbReference>
<proteinExistence type="inferred from homology"/>
<feature type="region of interest" description="Disordered" evidence="4">
    <location>
        <begin position="137"/>
        <end position="163"/>
    </location>
</feature>
<gene>
    <name evidence="7" type="primary">ybgF</name>
    <name evidence="2" type="synonym">cpoB</name>
    <name evidence="7" type="ORF">ED236_05060</name>
</gene>
<keyword evidence="3" id="KW-0802">TPR repeat</keyword>
<feature type="repeat" description="TPR" evidence="3">
    <location>
        <begin position="204"/>
        <end position="237"/>
    </location>
</feature>
<dbReference type="Pfam" id="PF16331">
    <property type="entry name" value="TolA_bind_tri"/>
    <property type="match status" value="1"/>
</dbReference>
<dbReference type="PROSITE" id="PS50005">
    <property type="entry name" value="TPR"/>
    <property type="match status" value="1"/>
</dbReference>
<sequence length="293" mass="31642" precursor="true">MRFLVPGLQALVVIGGLVAGSAHAGLFSDDEARDKVNKLQQSVEAQNQANQATLSKLDKRLSDIEALVKGQGMLELLSQLEQLKQELSKVKGDLEVASHDVDLTQQRQRDLYADTDARLRKLEESGQAAQSAGGFVAVPVDGQPADAPASSAPPTTNTPVSAERADELKAYEAAQGLANAGRHREAFDAYDKFLQTYPSSPYRADAYYGLGFAQFSLKNYKAAISTQQKLLAQYPDSAKLPDALFNIANSQIQLADIGAAKVTLRELLARYPNSEVAPAAKRRLTALDAIKTR</sequence>
<dbReference type="GO" id="GO:0030288">
    <property type="term" value="C:outer membrane-bounded periplasmic space"/>
    <property type="evidence" value="ECO:0007669"/>
    <property type="project" value="UniProtKB-UniRule"/>
</dbReference>
<dbReference type="InterPro" id="IPR032519">
    <property type="entry name" value="YbgF_tri"/>
</dbReference>
<dbReference type="SUPFAM" id="SSF48452">
    <property type="entry name" value="TPR-like"/>
    <property type="match status" value="1"/>
</dbReference>
<dbReference type="Gene3D" id="1.25.40.10">
    <property type="entry name" value="Tetratricopeptide repeat domain"/>
    <property type="match status" value="1"/>
</dbReference>
<dbReference type="SMART" id="SM00028">
    <property type="entry name" value="TPR"/>
    <property type="match status" value="2"/>
</dbReference>
<dbReference type="InterPro" id="IPR034706">
    <property type="entry name" value="CpoB"/>
</dbReference>
<feature type="compositionally biased region" description="Low complexity" evidence="4">
    <location>
        <begin position="144"/>
        <end position="162"/>
    </location>
</feature>
<evidence type="ECO:0000256" key="1">
    <source>
        <dbReference type="ARBA" id="ARBA00022729"/>
    </source>
</evidence>
<keyword evidence="1 2" id="KW-0732">Signal</keyword>
<comment type="similarity">
    <text evidence="2">Belongs to the CpoB family.</text>
</comment>
<dbReference type="InterPro" id="IPR011990">
    <property type="entry name" value="TPR-like_helical_dom_sf"/>
</dbReference>
<comment type="function">
    <text evidence="2">Mediates coordination of peptidoglycan synthesis and outer membrane constriction during cell division.</text>
</comment>
<protein>
    <recommendedName>
        <fullName evidence="2">Cell division coordinator CpoB</fullName>
    </recommendedName>
</protein>
<evidence type="ECO:0000313" key="8">
    <source>
        <dbReference type="Proteomes" id="UP000275137"/>
    </source>
</evidence>
<feature type="chain" id="PRO_5018345101" description="Cell division coordinator CpoB" evidence="2">
    <location>
        <begin position="25"/>
        <end position="293"/>
    </location>
</feature>
<dbReference type="Proteomes" id="UP000275137">
    <property type="component" value="Unassembled WGS sequence"/>
</dbReference>
<evidence type="ECO:0000256" key="3">
    <source>
        <dbReference type="PROSITE-ProRule" id="PRU00339"/>
    </source>
</evidence>
<organism evidence="7 8">
    <name type="scientific">Pseudomethylobacillus aquaticus</name>
    <dbReference type="NCBI Taxonomy" id="2676064"/>
    <lineage>
        <taxon>Bacteria</taxon>
        <taxon>Pseudomonadati</taxon>
        <taxon>Pseudomonadota</taxon>
        <taxon>Betaproteobacteria</taxon>
        <taxon>Nitrosomonadales</taxon>
        <taxon>Methylophilaceae</taxon>
        <taxon>Pseudomethylobacillus</taxon>
    </lineage>
</organism>
<dbReference type="Gene3D" id="1.20.5.110">
    <property type="match status" value="1"/>
</dbReference>
<feature type="coiled-coil region" evidence="2">
    <location>
        <begin position="73"/>
        <end position="100"/>
    </location>
</feature>
<evidence type="ECO:0000256" key="4">
    <source>
        <dbReference type="SAM" id="MobiDB-lite"/>
    </source>
</evidence>
<keyword evidence="2" id="KW-0175">Coiled coil</keyword>
<dbReference type="EMBL" id="RJVP01000002">
    <property type="protein sequence ID" value="ROH87055.1"/>
    <property type="molecule type" value="Genomic_DNA"/>
</dbReference>
<comment type="subcellular location">
    <subcellularLocation>
        <location evidence="2">Periplasm</location>
    </subcellularLocation>
</comment>
<keyword evidence="2" id="KW-0132">Cell division</keyword>
<accession>A0A3N0V2Y0</accession>
<reference evidence="7 8" key="1">
    <citation type="submission" date="2018-10" db="EMBL/GenBank/DDBJ databases">
        <authorList>
            <person name="Chen W.-M."/>
        </authorList>
    </citation>
    <scope>NUCLEOTIDE SEQUENCE [LARGE SCALE GENOMIC DNA]</scope>
    <source>
        <strain evidence="7 8">H-5</strain>
    </source>
</reference>
<dbReference type="Pfam" id="PF13525">
    <property type="entry name" value="YfiO"/>
    <property type="match status" value="1"/>
</dbReference>
<dbReference type="InterPro" id="IPR014162">
    <property type="entry name" value="CpoB_C"/>
</dbReference>
<dbReference type="InterPro" id="IPR019734">
    <property type="entry name" value="TPR_rpt"/>
</dbReference>
<dbReference type="AlphaFoldDB" id="A0A3N0V2Y0"/>